<reference evidence="2 3" key="1">
    <citation type="journal article" date="2011" name="Science">
        <title>The ecoresponsive genome of Daphnia pulex.</title>
        <authorList>
            <person name="Colbourne J.K."/>
            <person name="Pfrender M.E."/>
            <person name="Gilbert D."/>
            <person name="Thomas W.K."/>
            <person name="Tucker A."/>
            <person name="Oakley T.H."/>
            <person name="Tokishita S."/>
            <person name="Aerts A."/>
            <person name="Arnold G.J."/>
            <person name="Basu M.K."/>
            <person name="Bauer D.J."/>
            <person name="Caceres C.E."/>
            <person name="Carmel L."/>
            <person name="Casola C."/>
            <person name="Choi J.H."/>
            <person name="Detter J.C."/>
            <person name="Dong Q."/>
            <person name="Dusheyko S."/>
            <person name="Eads B.D."/>
            <person name="Frohlich T."/>
            <person name="Geiler-Samerotte K.A."/>
            <person name="Gerlach D."/>
            <person name="Hatcher P."/>
            <person name="Jogdeo S."/>
            <person name="Krijgsveld J."/>
            <person name="Kriventseva E.V."/>
            <person name="Kultz D."/>
            <person name="Laforsch C."/>
            <person name="Lindquist E."/>
            <person name="Lopez J."/>
            <person name="Manak J.R."/>
            <person name="Muller J."/>
            <person name="Pangilinan J."/>
            <person name="Patwardhan R.P."/>
            <person name="Pitluck S."/>
            <person name="Pritham E.J."/>
            <person name="Rechtsteiner A."/>
            <person name="Rho M."/>
            <person name="Rogozin I.B."/>
            <person name="Sakarya O."/>
            <person name="Salamov A."/>
            <person name="Schaack S."/>
            <person name="Shapiro H."/>
            <person name="Shiga Y."/>
            <person name="Skalitzky C."/>
            <person name="Smith Z."/>
            <person name="Souvorov A."/>
            <person name="Sung W."/>
            <person name="Tang Z."/>
            <person name="Tsuchiya D."/>
            <person name="Tu H."/>
            <person name="Vos H."/>
            <person name="Wang M."/>
            <person name="Wolf Y.I."/>
            <person name="Yamagata H."/>
            <person name="Yamada T."/>
            <person name="Ye Y."/>
            <person name="Shaw J.R."/>
            <person name="Andrews J."/>
            <person name="Crease T.J."/>
            <person name="Tang H."/>
            <person name="Lucas S.M."/>
            <person name="Robertson H.M."/>
            <person name="Bork P."/>
            <person name="Koonin E.V."/>
            <person name="Zdobnov E.M."/>
            <person name="Grigoriev I.V."/>
            <person name="Lynch M."/>
            <person name="Boore J.L."/>
        </authorList>
    </citation>
    <scope>NUCLEOTIDE SEQUENCE [LARGE SCALE GENOMIC DNA]</scope>
</reference>
<sequence length="115" mass="12520">MLEENETGDGGFITEDGGFIMTESAPGLIVEDGVSDALGLRAKDLKKLVIEFEGRRRLGILNLEEEVGLNGKKELGVVESAEETESGTEEVESEEENIGENESTDPENEEGNCWE</sequence>
<organism evidence="2 3">
    <name type="scientific">Daphnia pulex</name>
    <name type="common">Water flea</name>
    <dbReference type="NCBI Taxonomy" id="6669"/>
    <lineage>
        <taxon>Eukaryota</taxon>
        <taxon>Metazoa</taxon>
        <taxon>Ecdysozoa</taxon>
        <taxon>Arthropoda</taxon>
        <taxon>Crustacea</taxon>
        <taxon>Branchiopoda</taxon>
        <taxon>Diplostraca</taxon>
        <taxon>Cladocera</taxon>
        <taxon>Anomopoda</taxon>
        <taxon>Daphniidae</taxon>
        <taxon>Daphnia</taxon>
    </lineage>
</organism>
<dbReference type="InParanoid" id="E9HRV8"/>
<dbReference type="AlphaFoldDB" id="E9HRV8"/>
<accession>E9HRV8</accession>
<protein>
    <submittedName>
        <fullName evidence="2">Uncharacterized protein</fullName>
    </submittedName>
</protein>
<feature type="compositionally biased region" description="Acidic residues" evidence="1">
    <location>
        <begin position="80"/>
        <end position="115"/>
    </location>
</feature>
<evidence type="ECO:0000256" key="1">
    <source>
        <dbReference type="SAM" id="MobiDB-lite"/>
    </source>
</evidence>
<dbReference type="HOGENOM" id="CLU_2111314_0_0_1"/>
<name>E9HRV8_DAPPU</name>
<dbReference type="KEGG" id="dpx:DAPPUDRAFT_264573"/>
<gene>
    <name evidence="2" type="ORF">DAPPUDRAFT_264573</name>
</gene>
<evidence type="ECO:0000313" key="2">
    <source>
        <dbReference type="EMBL" id="EFX65513.1"/>
    </source>
</evidence>
<proteinExistence type="predicted"/>
<dbReference type="Proteomes" id="UP000000305">
    <property type="component" value="Unassembled WGS sequence"/>
</dbReference>
<evidence type="ECO:0000313" key="3">
    <source>
        <dbReference type="Proteomes" id="UP000000305"/>
    </source>
</evidence>
<keyword evidence="3" id="KW-1185">Reference proteome</keyword>
<feature type="region of interest" description="Disordered" evidence="1">
    <location>
        <begin position="77"/>
        <end position="115"/>
    </location>
</feature>
<dbReference type="EMBL" id="GL732741">
    <property type="protein sequence ID" value="EFX65513.1"/>
    <property type="molecule type" value="Genomic_DNA"/>
</dbReference>